<dbReference type="OrthoDB" id="5866322at2759"/>
<feature type="region of interest" description="Disordered" evidence="1">
    <location>
        <begin position="40"/>
        <end position="89"/>
    </location>
</feature>
<feature type="compositionally biased region" description="Low complexity" evidence="1">
    <location>
        <begin position="57"/>
        <end position="69"/>
    </location>
</feature>
<feature type="compositionally biased region" description="Polar residues" evidence="1">
    <location>
        <begin position="70"/>
        <end position="89"/>
    </location>
</feature>
<evidence type="ECO:0000313" key="2">
    <source>
        <dbReference type="EMBL" id="PIO55333.1"/>
    </source>
</evidence>
<dbReference type="AlphaFoldDB" id="A0A2G9TBK6"/>
<reference evidence="2 3" key="1">
    <citation type="submission" date="2015-09" db="EMBL/GenBank/DDBJ databases">
        <title>Draft genome of the parasitic nematode Teladorsagia circumcincta isolate WARC Sus (inbred).</title>
        <authorList>
            <person name="Mitreva M."/>
        </authorList>
    </citation>
    <scope>NUCLEOTIDE SEQUENCE [LARGE SCALE GENOMIC DNA]</scope>
    <source>
        <strain evidence="2 3">S</strain>
    </source>
</reference>
<evidence type="ECO:0000256" key="1">
    <source>
        <dbReference type="SAM" id="MobiDB-lite"/>
    </source>
</evidence>
<sequence length="135" mass="15502">MLRLNYSFSEQLLKITTLHDEHLNHEISAEMFRKVSAKLKRSSVGTPSPANKRQKMESPASSPYSQESSFCQPSPLTANSPLQANTPTSGANTLAQVNFNYFVLIGQFTNWSYYRCHYHSLIRWQTWQLLCSNNR</sequence>
<dbReference type="EMBL" id="KZ386861">
    <property type="protein sequence ID" value="PIO55333.1"/>
    <property type="molecule type" value="Genomic_DNA"/>
</dbReference>
<proteinExistence type="predicted"/>
<protein>
    <submittedName>
        <fullName evidence="2">Uncharacterized protein</fullName>
    </submittedName>
</protein>
<keyword evidence="3" id="KW-1185">Reference proteome</keyword>
<accession>A0A2G9TBK6</accession>
<evidence type="ECO:0000313" key="3">
    <source>
        <dbReference type="Proteomes" id="UP000230423"/>
    </source>
</evidence>
<organism evidence="2 3">
    <name type="scientific">Teladorsagia circumcincta</name>
    <name type="common">Brown stomach worm</name>
    <name type="synonym">Ostertagia circumcincta</name>
    <dbReference type="NCBI Taxonomy" id="45464"/>
    <lineage>
        <taxon>Eukaryota</taxon>
        <taxon>Metazoa</taxon>
        <taxon>Ecdysozoa</taxon>
        <taxon>Nematoda</taxon>
        <taxon>Chromadorea</taxon>
        <taxon>Rhabditida</taxon>
        <taxon>Rhabditina</taxon>
        <taxon>Rhabditomorpha</taxon>
        <taxon>Strongyloidea</taxon>
        <taxon>Trichostrongylidae</taxon>
        <taxon>Teladorsagia</taxon>
    </lineage>
</organism>
<name>A0A2G9TBK6_TELCI</name>
<gene>
    <name evidence="2" type="ORF">TELCIR_23280</name>
</gene>
<dbReference type="Proteomes" id="UP000230423">
    <property type="component" value="Unassembled WGS sequence"/>
</dbReference>